<dbReference type="RefSeq" id="WP_129353510.1">
    <property type="nucleotide sequence ID" value="NZ_CP012670.1"/>
</dbReference>
<evidence type="ECO:0000256" key="1">
    <source>
        <dbReference type="ARBA" id="ARBA00004167"/>
    </source>
</evidence>
<dbReference type="GO" id="GO:0008237">
    <property type="term" value="F:metallopeptidase activity"/>
    <property type="evidence" value="ECO:0007669"/>
    <property type="project" value="UniProtKB-KW"/>
</dbReference>
<protein>
    <submittedName>
        <fullName evidence="5">Metalloprotease</fullName>
    </submittedName>
</protein>
<dbReference type="PANTHER" id="PTHR30168">
    <property type="entry name" value="PUTATIVE MEMBRANE PROTEIN YPFJ"/>
    <property type="match status" value="1"/>
</dbReference>
<name>A0A4P2QA29_SORCE</name>
<dbReference type="EMBL" id="CP012670">
    <property type="protein sequence ID" value="AUX26116.1"/>
    <property type="molecule type" value="Genomic_DNA"/>
</dbReference>
<dbReference type="AlphaFoldDB" id="A0A4P2QA29"/>
<keyword evidence="3" id="KW-1133">Transmembrane helix</keyword>
<dbReference type="GO" id="GO:0006508">
    <property type="term" value="P:proteolysis"/>
    <property type="evidence" value="ECO:0007669"/>
    <property type="project" value="UniProtKB-KW"/>
</dbReference>
<evidence type="ECO:0000313" key="5">
    <source>
        <dbReference type="EMBL" id="AUX26116.1"/>
    </source>
</evidence>
<dbReference type="Proteomes" id="UP000295781">
    <property type="component" value="Chromosome"/>
</dbReference>
<evidence type="ECO:0000313" key="6">
    <source>
        <dbReference type="Proteomes" id="UP000295781"/>
    </source>
</evidence>
<keyword evidence="4" id="KW-0472">Membrane</keyword>
<accession>A0A4P2QA29</accession>
<organism evidence="5 6">
    <name type="scientific">Sorangium cellulosum</name>
    <name type="common">Polyangium cellulosum</name>
    <dbReference type="NCBI Taxonomy" id="56"/>
    <lineage>
        <taxon>Bacteria</taxon>
        <taxon>Pseudomonadati</taxon>
        <taxon>Myxococcota</taxon>
        <taxon>Polyangia</taxon>
        <taxon>Polyangiales</taxon>
        <taxon>Polyangiaceae</taxon>
        <taxon>Sorangium</taxon>
    </lineage>
</organism>
<evidence type="ECO:0000256" key="2">
    <source>
        <dbReference type="ARBA" id="ARBA00022692"/>
    </source>
</evidence>
<dbReference type="GO" id="GO:0016020">
    <property type="term" value="C:membrane"/>
    <property type="evidence" value="ECO:0007669"/>
    <property type="project" value="UniProtKB-SubCell"/>
</dbReference>
<keyword evidence="5" id="KW-0645">Protease</keyword>
<proteinExistence type="predicted"/>
<comment type="subcellular location">
    <subcellularLocation>
        <location evidence="1">Membrane</location>
        <topology evidence="1">Single-pass membrane protein</topology>
    </subcellularLocation>
</comment>
<sequence>MRWTPGGKRSANLEDRRGVSGGAKLGLGGTLILLALSLVFGRDFLSQLGGEGVGLPGAQAERASSPEEDRLVDFVHFVLDDAQVVWAQELRRKGQTYPEAKLVVFTDSVRSGCGFGEAAMGPFYCPADQKAYIDLGFYRELKARFGAPGDFAQAYVLAHEIGHHVQTVLGIERRVRQQQRARPGEENALSVRMELQADCFAGVWAHSTAKRDLLESGDVEEALMAASAIGDDRLQKSATGKVNPETWTHGSSAQRVAWFKRGMKGGRIEDCDTFAAGAP</sequence>
<dbReference type="Pfam" id="PF04228">
    <property type="entry name" value="Zn_peptidase"/>
    <property type="match status" value="1"/>
</dbReference>
<reference evidence="5 6" key="1">
    <citation type="submission" date="2015-09" db="EMBL/GenBank/DDBJ databases">
        <title>Sorangium comparison.</title>
        <authorList>
            <person name="Zaburannyi N."/>
            <person name="Bunk B."/>
            <person name="Overmann J."/>
            <person name="Mueller R."/>
        </authorList>
    </citation>
    <scope>NUCLEOTIDE SEQUENCE [LARGE SCALE GENOMIC DNA]</scope>
    <source>
        <strain evidence="5 6">So ceGT47</strain>
    </source>
</reference>
<keyword evidence="5" id="KW-0482">Metalloprotease</keyword>
<evidence type="ECO:0000256" key="4">
    <source>
        <dbReference type="ARBA" id="ARBA00023136"/>
    </source>
</evidence>
<keyword evidence="2" id="KW-0812">Transmembrane</keyword>
<dbReference type="InterPro" id="IPR007343">
    <property type="entry name" value="Uncharacterised_pept_Zn_put"/>
</dbReference>
<dbReference type="PANTHER" id="PTHR30168:SF0">
    <property type="entry name" value="INNER MEMBRANE PROTEIN"/>
    <property type="match status" value="1"/>
</dbReference>
<evidence type="ECO:0000256" key="3">
    <source>
        <dbReference type="ARBA" id="ARBA00022989"/>
    </source>
</evidence>
<gene>
    <name evidence="5" type="ORF">SOCEGT47_066760</name>
</gene>
<dbReference type="OrthoDB" id="9774900at2"/>
<keyword evidence="5" id="KW-0378">Hydrolase</keyword>